<reference evidence="2 3" key="1">
    <citation type="journal article" date="2018" name="BMC Genomics">
        <title>The genome of Naegleria lovaniensis, the basis for a comparative approach to unravel pathogenicity factors of the human pathogenic amoeba N. fowleri.</title>
        <authorList>
            <person name="Liechti N."/>
            <person name="Schurch N."/>
            <person name="Bruggmann R."/>
            <person name="Wittwer M."/>
        </authorList>
    </citation>
    <scope>NUCLEOTIDE SEQUENCE [LARGE SCALE GENOMIC DNA]</scope>
    <source>
        <strain evidence="2 3">ATCC 30569</strain>
    </source>
</reference>
<name>A0AA88KPM6_NAELO</name>
<proteinExistence type="predicted"/>
<keyword evidence="1" id="KW-0472">Membrane</keyword>
<comment type="caution">
    <text evidence="2">The sequence shown here is derived from an EMBL/GenBank/DDBJ whole genome shotgun (WGS) entry which is preliminary data.</text>
</comment>
<dbReference type="EMBL" id="PYSW02000007">
    <property type="protein sequence ID" value="KAG2389289.1"/>
    <property type="molecule type" value="Genomic_DNA"/>
</dbReference>
<dbReference type="GeneID" id="68106302"/>
<dbReference type="Proteomes" id="UP000816034">
    <property type="component" value="Unassembled WGS sequence"/>
</dbReference>
<gene>
    <name evidence="2" type="ORF">C9374_013849</name>
</gene>
<keyword evidence="3" id="KW-1185">Reference proteome</keyword>
<dbReference type="RefSeq" id="XP_044553281.1">
    <property type="nucleotide sequence ID" value="XM_044689771.1"/>
</dbReference>
<evidence type="ECO:0000256" key="1">
    <source>
        <dbReference type="SAM" id="Phobius"/>
    </source>
</evidence>
<dbReference type="AlphaFoldDB" id="A0AA88KPM6"/>
<evidence type="ECO:0000313" key="2">
    <source>
        <dbReference type="EMBL" id="KAG2389289.1"/>
    </source>
</evidence>
<feature type="transmembrane region" description="Helical" evidence="1">
    <location>
        <begin position="7"/>
        <end position="27"/>
    </location>
</feature>
<evidence type="ECO:0000313" key="3">
    <source>
        <dbReference type="Proteomes" id="UP000816034"/>
    </source>
</evidence>
<accession>A0AA88KPM6</accession>
<keyword evidence="1" id="KW-1133">Transmembrane helix</keyword>
<keyword evidence="1" id="KW-0812">Transmembrane</keyword>
<feature type="transmembrane region" description="Helical" evidence="1">
    <location>
        <begin position="187"/>
        <end position="214"/>
    </location>
</feature>
<sequence>MFVIRSLIRWQMAIVLMMIVCISWNVWEVQSTHEDLIDELMGLFQKHQWNRTDSLLSETFRLQVYGFVRNPYIPFSGLYEGKNAWKYYFGNLSQYFNVGQYQLNGFEIVAGKRNSSFVKMDETHLTKYHHIKVSLSDIIYFEFEEKNSSNSSSPITTRTVLTFAQMMADTSSIENILNVDSGKSDGVVFFVIGSACLSLFLGIAFGSSTLLIVAELKRRIHELSVKKRNSQNPHLLSSPSSTRVQ</sequence>
<organism evidence="2 3">
    <name type="scientific">Naegleria lovaniensis</name>
    <name type="common">Amoeba</name>
    <dbReference type="NCBI Taxonomy" id="51637"/>
    <lineage>
        <taxon>Eukaryota</taxon>
        <taxon>Discoba</taxon>
        <taxon>Heterolobosea</taxon>
        <taxon>Tetramitia</taxon>
        <taxon>Eutetramitia</taxon>
        <taxon>Vahlkampfiidae</taxon>
        <taxon>Naegleria</taxon>
    </lineage>
</organism>
<protein>
    <submittedName>
        <fullName evidence="2">Uncharacterized protein</fullName>
    </submittedName>
</protein>